<organism evidence="1 2">
    <name type="scientific">Sulfoacidibacillus ferrooxidans</name>
    <dbReference type="NCBI Taxonomy" id="2005001"/>
    <lineage>
        <taxon>Bacteria</taxon>
        <taxon>Bacillati</taxon>
        <taxon>Bacillota</taxon>
        <taxon>Bacilli</taxon>
        <taxon>Bacillales</taxon>
        <taxon>Alicyclobacillaceae</taxon>
        <taxon>Sulfoacidibacillus</taxon>
    </lineage>
</organism>
<proteinExistence type="predicted"/>
<dbReference type="InterPro" id="IPR008912">
    <property type="entry name" value="Uncharacterised_CoxE"/>
</dbReference>
<dbReference type="PANTHER" id="PTHR39338">
    <property type="entry name" value="BLL5662 PROTEIN-RELATED"/>
    <property type="match status" value="1"/>
</dbReference>
<accession>A0A9X1V671</accession>
<reference evidence="1" key="1">
    <citation type="submission" date="2022-03" db="EMBL/GenBank/DDBJ databases">
        <title>Draft Genome Sequence of Firmicute Strain S0AB, a Heterotrophic Iron/Sulfur-Oxidizing Extreme Acidophile.</title>
        <authorList>
            <person name="Vergara E."/>
            <person name="Pakostova E."/>
            <person name="Johnson D.B."/>
            <person name="Holmes D.S."/>
        </authorList>
    </citation>
    <scope>NUCLEOTIDE SEQUENCE</scope>
    <source>
        <strain evidence="1">S0AB</strain>
    </source>
</reference>
<evidence type="ECO:0000313" key="2">
    <source>
        <dbReference type="Proteomes" id="UP001139263"/>
    </source>
</evidence>
<evidence type="ECO:0008006" key="3">
    <source>
        <dbReference type="Google" id="ProtNLM"/>
    </source>
</evidence>
<dbReference type="Proteomes" id="UP001139263">
    <property type="component" value="Unassembled WGS sequence"/>
</dbReference>
<dbReference type="InterPro" id="IPR036465">
    <property type="entry name" value="vWFA_dom_sf"/>
</dbReference>
<dbReference type="Pfam" id="PF05762">
    <property type="entry name" value="VWA_CoxE"/>
    <property type="match status" value="1"/>
</dbReference>
<protein>
    <recommendedName>
        <fullName evidence="3">VWFA domain-containing protein</fullName>
    </recommendedName>
</protein>
<dbReference type="SUPFAM" id="SSF53300">
    <property type="entry name" value="vWA-like"/>
    <property type="match status" value="1"/>
</dbReference>
<gene>
    <name evidence="1" type="ORF">MM817_00339</name>
</gene>
<dbReference type="AlphaFoldDB" id="A0A9X1V671"/>
<sequence>MVSWRKYRSFIDLSTHIAQWKKKRAWKRSINPQIDRAMAARRQSTTSNHLNEPNHQFNEVKTAPDYLAKETAMRQESGIFYKSNEADENWGGEYVSDLDSAPATNSGQDRVLTGSSYDHAPSAREEPDEVVQSLEEAQMLQIESWVEKFQEKSSTVDHVMNEALDDADDMTIENVRQLLLRQSFAWKRDEVMHMQQVVQKSRHKYIDPKRTIRHYMSSGSGVITRFAYRKSPSVMTKRGLPVRFLIIGDVSGSMGRYVGVALYLLSSLRALAVVDSYIFSDAVTHTGPLLIEGSFREQFTHLKNNALSWEYGTLLGTALEEIIGEATLTDETIVVLFTDGGFSLENGEWERTVHGMIELSKRTQKIFIATPNPHLYEDGAICAQKLGDVRAHSHDMVDMSDPMAQKIARFGLLGRYSDEIVRCETPGDAVLLFKQLIHVALCV</sequence>
<dbReference type="RefSeq" id="WP_241711706.1">
    <property type="nucleotide sequence ID" value="NZ_JALBUF010000001.1"/>
</dbReference>
<comment type="caution">
    <text evidence="1">The sequence shown here is derived from an EMBL/GenBank/DDBJ whole genome shotgun (WGS) entry which is preliminary data.</text>
</comment>
<dbReference type="EMBL" id="JALBUF010000001">
    <property type="protein sequence ID" value="MCI0182088.1"/>
    <property type="molecule type" value="Genomic_DNA"/>
</dbReference>
<keyword evidence="2" id="KW-1185">Reference proteome</keyword>
<name>A0A9X1V671_9BACL</name>
<evidence type="ECO:0000313" key="1">
    <source>
        <dbReference type="EMBL" id="MCI0182088.1"/>
    </source>
</evidence>